<protein>
    <submittedName>
        <fullName evidence="1">Uncharacterized protein</fullName>
    </submittedName>
</protein>
<reference evidence="1" key="2">
    <citation type="submission" date="2020-09" db="EMBL/GenBank/DDBJ databases">
        <authorList>
            <person name="Sun Q."/>
            <person name="Ohkuma M."/>
        </authorList>
    </citation>
    <scope>NUCLEOTIDE SEQUENCE</scope>
    <source>
        <strain evidence="1">JCM 3131</strain>
    </source>
</reference>
<gene>
    <name evidence="1" type="ORF">GCM10010145_62680</name>
</gene>
<accession>A0A918BPR7</accession>
<dbReference type="AlphaFoldDB" id="A0A918BPR7"/>
<dbReference type="Proteomes" id="UP000620156">
    <property type="component" value="Unassembled WGS sequence"/>
</dbReference>
<sequence>MDNRLGVDAGTTDLPSIARVFAPCLTCGNASERQGAHLFPHSVHKIRNRLWTTSVALGPQTS</sequence>
<evidence type="ECO:0000313" key="2">
    <source>
        <dbReference type="Proteomes" id="UP000620156"/>
    </source>
</evidence>
<comment type="caution">
    <text evidence="1">The sequence shown here is derived from an EMBL/GenBank/DDBJ whole genome shotgun (WGS) entry which is preliminary data.</text>
</comment>
<dbReference type="EMBL" id="BMQK01000022">
    <property type="protein sequence ID" value="GGQ84598.1"/>
    <property type="molecule type" value="Genomic_DNA"/>
</dbReference>
<keyword evidence="2" id="KW-1185">Reference proteome</keyword>
<organism evidence="1 2">
    <name type="scientific">Streptomyces ruber</name>
    <dbReference type="NCBI Taxonomy" id="83378"/>
    <lineage>
        <taxon>Bacteria</taxon>
        <taxon>Bacillati</taxon>
        <taxon>Actinomycetota</taxon>
        <taxon>Actinomycetes</taxon>
        <taxon>Kitasatosporales</taxon>
        <taxon>Streptomycetaceae</taxon>
        <taxon>Streptomyces</taxon>
    </lineage>
</organism>
<name>A0A918BPR7_9ACTN</name>
<evidence type="ECO:0000313" key="1">
    <source>
        <dbReference type="EMBL" id="GGQ84598.1"/>
    </source>
</evidence>
<reference evidence="1" key="1">
    <citation type="journal article" date="2014" name="Int. J. Syst. Evol. Microbiol.">
        <title>Complete genome sequence of Corynebacterium casei LMG S-19264T (=DSM 44701T), isolated from a smear-ripened cheese.</title>
        <authorList>
            <consortium name="US DOE Joint Genome Institute (JGI-PGF)"/>
            <person name="Walter F."/>
            <person name="Albersmeier A."/>
            <person name="Kalinowski J."/>
            <person name="Ruckert C."/>
        </authorList>
    </citation>
    <scope>NUCLEOTIDE SEQUENCE</scope>
    <source>
        <strain evidence="1">JCM 3131</strain>
    </source>
</reference>
<proteinExistence type="predicted"/>